<dbReference type="InterPro" id="IPR053235">
    <property type="entry name" value="Ser_Thr_kinase"/>
</dbReference>
<dbReference type="Proteomes" id="UP000230002">
    <property type="component" value="Unassembled WGS sequence"/>
</dbReference>
<dbReference type="GO" id="GO:0004674">
    <property type="term" value="F:protein serine/threonine kinase activity"/>
    <property type="evidence" value="ECO:0007669"/>
    <property type="project" value="UniProtKB-KW"/>
</dbReference>
<dbReference type="AlphaFoldDB" id="A0A2G8SN25"/>
<evidence type="ECO:0000256" key="5">
    <source>
        <dbReference type="ARBA" id="ARBA00022777"/>
    </source>
</evidence>
<evidence type="ECO:0000259" key="10">
    <source>
        <dbReference type="PROSITE" id="PS50011"/>
    </source>
</evidence>
<keyword evidence="3" id="KW-0808">Transferase</keyword>
<dbReference type="InterPro" id="IPR011009">
    <property type="entry name" value="Kinase-like_dom_sf"/>
</dbReference>
<evidence type="ECO:0000256" key="1">
    <source>
        <dbReference type="ARBA" id="ARBA00012513"/>
    </source>
</evidence>
<keyword evidence="2" id="KW-0723">Serine/threonine-protein kinase</keyword>
<comment type="caution">
    <text evidence="11">The sequence shown here is derived from an EMBL/GenBank/DDBJ whole genome shotgun (WGS) entry which is preliminary data.</text>
</comment>
<keyword evidence="12" id="KW-1185">Reference proteome</keyword>
<name>A0A2G8SN25_9APHY</name>
<reference evidence="11 12" key="1">
    <citation type="journal article" date="2015" name="Sci. Rep.">
        <title>Chromosome-level genome map provides insights into diverse defense mechanisms in the medicinal fungus Ganoderma sinense.</title>
        <authorList>
            <person name="Zhu Y."/>
            <person name="Xu J."/>
            <person name="Sun C."/>
            <person name="Zhou S."/>
            <person name="Xu H."/>
            <person name="Nelson D.R."/>
            <person name="Qian J."/>
            <person name="Song J."/>
            <person name="Luo H."/>
            <person name="Xiang L."/>
            <person name="Li Y."/>
            <person name="Xu Z."/>
            <person name="Ji A."/>
            <person name="Wang L."/>
            <person name="Lu S."/>
            <person name="Hayward A."/>
            <person name="Sun W."/>
            <person name="Li X."/>
            <person name="Schwartz D.C."/>
            <person name="Wang Y."/>
            <person name="Chen S."/>
        </authorList>
    </citation>
    <scope>NUCLEOTIDE SEQUENCE [LARGE SCALE GENOMIC DNA]</scope>
    <source>
        <strain evidence="11 12">ZZ0214-1</strain>
    </source>
</reference>
<accession>A0A2G8SN25</accession>
<dbReference type="SUPFAM" id="SSF56112">
    <property type="entry name" value="Protein kinase-like (PK-like)"/>
    <property type="match status" value="1"/>
</dbReference>
<evidence type="ECO:0000313" key="11">
    <source>
        <dbReference type="EMBL" id="PIL35161.1"/>
    </source>
</evidence>
<comment type="catalytic activity">
    <reaction evidence="7">
        <text>L-threonyl-[protein] + ATP = O-phospho-L-threonyl-[protein] + ADP + H(+)</text>
        <dbReference type="Rhea" id="RHEA:46608"/>
        <dbReference type="Rhea" id="RHEA-COMP:11060"/>
        <dbReference type="Rhea" id="RHEA-COMP:11605"/>
        <dbReference type="ChEBI" id="CHEBI:15378"/>
        <dbReference type="ChEBI" id="CHEBI:30013"/>
        <dbReference type="ChEBI" id="CHEBI:30616"/>
        <dbReference type="ChEBI" id="CHEBI:61977"/>
        <dbReference type="ChEBI" id="CHEBI:456216"/>
        <dbReference type="EC" id="2.7.11.1"/>
    </reaction>
</comment>
<organism evidence="11 12">
    <name type="scientific">Ganoderma sinense ZZ0214-1</name>
    <dbReference type="NCBI Taxonomy" id="1077348"/>
    <lineage>
        <taxon>Eukaryota</taxon>
        <taxon>Fungi</taxon>
        <taxon>Dikarya</taxon>
        <taxon>Basidiomycota</taxon>
        <taxon>Agaricomycotina</taxon>
        <taxon>Agaricomycetes</taxon>
        <taxon>Polyporales</taxon>
        <taxon>Polyporaceae</taxon>
        <taxon>Ganoderma</taxon>
    </lineage>
</organism>
<keyword evidence="6 9" id="KW-0067">ATP-binding</keyword>
<dbReference type="PROSITE" id="PS00107">
    <property type="entry name" value="PROTEIN_KINASE_ATP"/>
    <property type="match status" value="1"/>
</dbReference>
<protein>
    <recommendedName>
        <fullName evidence="1">non-specific serine/threonine protein kinase</fullName>
        <ecNumber evidence="1">2.7.11.1</ecNumber>
    </recommendedName>
</protein>
<comment type="catalytic activity">
    <reaction evidence="8">
        <text>L-seryl-[protein] + ATP = O-phospho-L-seryl-[protein] + ADP + H(+)</text>
        <dbReference type="Rhea" id="RHEA:17989"/>
        <dbReference type="Rhea" id="RHEA-COMP:9863"/>
        <dbReference type="Rhea" id="RHEA-COMP:11604"/>
        <dbReference type="ChEBI" id="CHEBI:15378"/>
        <dbReference type="ChEBI" id="CHEBI:29999"/>
        <dbReference type="ChEBI" id="CHEBI:30616"/>
        <dbReference type="ChEBI" id="CHEBI:83421"/>
        <dbReference type="ChEBI" id="CHEBI:456216"/>
        <dbReference type="EC" id="2.7.11.1"/>
    </reaction>
</comment>
<dbReference type="EC" id="2.7.11.1" evidence="1"/>
<proteinExistence type="predicted"/>
<evidence type="ECO:0000256" key="8">
    <source>
        <dbReference type="ARBA" id="ARBA00048679"/>
    </source>
</evidence>
<evidence type="ECO:0000313" key="12">
    <source>
        <dbReference type="Proteomes" id="UP000230002"/>
    </source>
</evidence>
<dbReference type="InterPro" id="IPR000719">
    <property type="entry name" value="Prot_kinase_dom"/>
</dbReference>
<dbReference type="GO" id="GO:0005737">
    <property type="term" value="C:cytoplasm"/>
    <property type="evidence" value="ECO:0007669"/>
    <property type="project" value="TreeGrafter"/>
</dbReference>
<dbReference type="Gene3D" id="3.30.200.20">
    <property type="entry name" value="Phosphorylase Kinase, domain 1"/>
    <property type="match status" value="1"/>
</dbReference>
<keyword evidence="5" id="KW-0418">Kinase</keyword>
<dbReference type="GO" id="GO:0005524">
    <property type="term" value="F:ATP binding"/>
    <property type="evidence" value="ECO:0007669"/>
    <property type="project" value="UniProtKB-UniRule"/>
</dbReference>
<feature type="domain" description="Protein kinase" evidence="10">
    <location>
        <begin position="17"/>
        <end position="90"/>
    </location>
</feature>
<dbReference type="PANTHER" id="PTHR24361:SF433">
    <property type="entry name" value="PROTEIN KINASE DOMAIN-CONTAINING PROTEIN"/>
    <property type="match status" value="1"/>
</dbReference>
<dbReference type="InterPro" id="IPR017441">
    <property type="entry name" value="Protein_kinase_ATP_BS"/>
</dbReference>
<evidence type="ECO:0000256" key="7">
    <source>
        <dbReference type="ARBA" id="ARBA00047899"/>
    </source>
</evidence>
<dbReference type="PANTHER" id="PTHR24361">
    <property type="entry name" value="MITOGEN-ACTIVATED KINASE KINASE KINASE"/>
    <property type="match status" value="1"/>
</dbReference>
<keyword evidence="4 9" id="KW-0547">Nucleotide-binding</keyword>
<evidence type="ECO:0000256" key="6">
    <source>
        <dbReference type="ARBA" id="ARBA00022840"/>
    </source>
</evidence>
<gene>
    <name evidence="11" type="ORF">GSI_02950</name>
</gene>
<dbReference type="STRING" id="1077348.A0A2G8SN25"/>
<evidence type="ECO:0000256" key="9">
    <source>
        <dbReference type="PROSITE-ProRule" id="PRU10141"/>
    </source>
</evidence>
<dbReference type="Pfam" id="PF00069">
    <property type="entry name" value="Pkinase"/>
    <property type="match status" value="1"/>
</dbReference>
<sequence>MPSPTHGSGSNKLLNAYQLGDSLGKGAFGQVYRALNWATGETVAIKEIQLSNIPKSEIGQIMSEIDLLKNLNIHRLAGYGYGHGHSHSQL</sequence>
<dbReference type="OrthoDB" id="8693905at2759"/>
<dbReference type="PROSITE" id="PS50011">
    <property type="entry name" value="PROTEIN_KINASE_DOM"/>
    <property type="match status" value="1"/>
</dbReference>
<feature type="binding site" evidence="9">
    <location>
        <position position="46"/>
    </location>
    <ligand>
        <name>ATP</name>
        <dbReference type="ChEBI" id="CHEBI:30616"/>
    </ligand>
</feature>
<evidence type="ECO:0000256" key="4">
    <source>
        <dbReference type="ARBA" id="ARBA00022741"/>
    </source>
</evidence>
<evidence type="ECO:0000256" key="2">
    <source>
        <dbReference type="ARBA" id="ARBA00022527"/>
    </source>
</evidence>
<dbReference type="EMBL" id="AYKW01000004">
    <property type="protein sequence ID" value="PIL35161.1"/>
    <property type="molecule type" value="Genomic_DNA"/>
</dbReference>
<evidence type="ECO:0000256" key="3">
    <source>
        <dbReference type="ARBA" id="ARBA00022679"/>
    </source>
</evidence>